<dbReference type="PANTHER" id="PTHR30346">
    <property type="entry name" value="TRANSCRIPTIONAL DUAL REGULATOR HCAR-RELATED"/>
    <property type="match status" value="1"/>
</dbReference>
<dbReference type="Proteomes" id="UP000186015">
    <property type="component" value="Unassembled WGS sequence"/>
</dbReference>
<dbReference type="Gene3D" id="3.40.190.290">
    <property type="match status" value="1"/>
</dbReference>
<dbReference type="OrthoDB" id="9803714at2"/>
<evidence type="ECO:0000259" key="5">
    <source>
        <dbReference type="PROSITE" id="PS50931"/>
    </source>
</evidence>
<keyword evidence="3 6" id="KW-0238">DNA-binding</keyword>
<dbReference type="PROSITE" id="PS50931">
    <property type="entry name" value="HTH_LYSR"/>
    <property type="match status" value="1"/>
</dbReference>
<evidence type="ECO:0000256" key="4">
    <source>
        <dbReference type="ARBA" id="ARBA00023163"/>
    </source>
</evidence>
<name>A0A1H7J0B0_RUMAL</name>
<evidence type="ECO:0000256" key="3">
    <source>
        <dbReference type="ARBA" id="ARBA00023125"/>
    </source>
</evidence>
<dbReference type="EMBL" id="FOAT01000004">
    <property type="protein sequence ID" value="SEK67307.1"/>
    <property type="molecule type" value="Genomic_DNA"/>
</dbReference>
<sequence>MTLQQINYALMISESGSMNKAADKLGISQPTLTNAVRELEREIGAEIFLRTPKGVVPTAEGEEFLCSIGQLYRQYELVCEKYINKDMKRKFGVSTQHYSFAVSAFIETVKQFGTLEFEFAIRETETLNIIHDVGSLKSEIGVLYISSFNRKPITKLLEENELEFTGLIKCRAYVYMWRGHPLAGEESIGLEQLAPYPCLSFEQNGSNGYLFAEEILSENIYPRMIKATDRAAMGELMKTLYGYTLCSGILCEEMNGSDYVVVPFREDSENHNTVMEIGYIRKKHGALSEIGERYIEELKLSLKKNAKPEPINTVYQD</sequence>
<dbReference type="Pfam" id="PF03466">
    <property type="entry name" value="LysR_substrate"/>
    <property type="match status" value="1"/>
</dbReference>
<dbReference type="RefSeq" id="WP_074831495.1">
    <property type="nucleotide sequence ID" value="NZ_FOAT01000004.1"/>
</dbReference>
<dbReference type="GO" id="GO:0003677">
    <property type="term" value="F:DNA binding"/>
    <property type="evidence" value="ECO:0007669"/>
    <property type="project" value="UniProtKB-KW"/>
</dbReference>
<accession>A0A1H7J0B0</accession>
<evidence type="ECO:0000256" key="1">
    <source>
        <dbReference type="ARBA" id="ARBA00009437"/>
    </source>
</evidence>
<dbReference type="AlphaFoldDB" id="A0A1H7J0B0"/>
<evidence type="ECO:0000256" key="2">
    <source>
        <dbReference type="ARBA" id="ARBA00023015"/>
    </source>
</evidence>
<keyword evidence="2" id="KW-0805">Transcription regulation</keyword>
<dbReference type="InterPro" id="IPR036390">
    <property type="entry name" value="WH_DNA-bd_sf"/>
</dbReference>
<dbReference type="PRINTS" id="PR00039">
    <property type="entry name" value="HTHLYSR"/>
</dbReference>
<reference evidence="6 7" key="1">
    <citation type="submission" date="2016-10" db="EMBL/GenBank/DDBJ databases">
        <authorList>
            <person name="de Groot N.N."/>
        </authorList>
    </citation>
    <scope>NUCLEOTIDE SEQUENCE [LARGE SCALE GENOMIC DNA]</scope>
    <source>
        <strain evidence="6 7">KH2T6</strain>
    </source>
</reference>
<dbReference type="Gene3D" id="1.10.10.10">
    <property type="entry name" value="Winged helix-like DNA-binding domain superfamily/Winged helix DNA-binding domain"/>
    <property type="match status" value="1"/>
</dbReference>
<protein>
    <submittedName>
        <fullName evidence="6">DNA-binding transcriptional regulator, LysR family</fullName>
    </submittedName>
</protein>
<dbReference type="InterPro" id="IPR005119">
    <property type="entry name" value="LysR_subst-bd"/>
</dbReference>
<dbReference type="SUPFAM" id="SSF46785">
    <property type="entry name" value="Winged helix' DNA-binding domain"/>
    <property type="match status" value="1"/>
</dbReference>
<dbReference type="PANTHER" id="PTHR30346:SF0">
    <property type="entry name" value="HCA OPERON TRANSCRIPTIONAL ACTIVATOR HCAR"/>
    <property type="match status" value="1"/>
</dbReference>
<dbReference type="Pfam" id="PF00126">
    <property type="entry name" value="HTH_1"/>
    <property type="match status" value="1"/>
</dbReference>
<keyword evidence="4" id="KW-0804">Transcription</keyword>
<proteinExistence type="inferred from homology"/>
<organism evidence="6 7">
    <name type="scientific">Ruminococcus albus</name>
    <dbReference type="NCBI Taxonomy" id="1264"/>
    <lineage>
        <taxon>Bacteria</taxon>
        <taxon>Bacillati</taxon>
        <taxon>Bacillota</taxon>
        <taxon>Clostridia</taxon>
        <taxon>Eubacteriales</taxon>
        <taxon>Oscillospiraceae</taxon>
        <taxon>Ruminococcus</taxon>
    </lineage>
</organism>
<gene>
    <name evidence="6" type="ORF">SAMN05216469_104142</name>
</gene>
<dbReference type="SUPFAM" id="SSF53850">
    <property type="entry name" value="Periplasmic binding protein-like II"/>
    <property type="match status" value="1"/>
</dbReference>
<comment type="similarity">
    <text evidence="1">Belongs to the LysR transcriptional regulatory family.</text>
</comment>
<dbReference type="InterPro" id="IPR000847">
    <property type="entry name" value="LysR_HTH_N"/>
</dbReference>
<evidence type="ECO:0000313" key="6">
    <source>
        <dbReference type="EMBL" id="SEK67307.1"/>
    </source>
</evidence>
<dbReference type="InterPro" id="IPR036388">
    <property type="entry name" value="WH-like_DNA-bd_sf"/>
</dbReference>
<feature type="domain" description="HTH lysR-type" evidence="5">
    <location>
        <begin position="1"/>
        <end position="58"/>
    </location>
</feature>
<dbReference type="GO" id="GO:0032993">
    <property type="term" value="C:protein-DNA complex"/>
    <property type="evidence" value="ECO:0007669"/>
    <property type="project" value="TreeGrafter"/>
</dbReference>
<evidence type="ECO:0000313" key="7">
    <source>
        <dbReference type="Proteomes" id="UP000186015"/>
    </source>
</evidence>
<dbReference type="GO" id="GO:0003700">
    <property type="term" value="F:DNA-binding transcription factor activity"/>
    <property type="evidence" value="ECO:0007669"/>
    <property type="project" value="InterPro"/>
</dbReference>